<gene>
    <name evidence="4" type="ORF">TNCT_190011</name>
</gene>
<keyword evidence="5" id="KW-1185">Reference proteome</keyword>
<dbReference type="InterPro" id="IPR036383">
    <property type="entry name" value="TSP1_rpt_sf"/>
</dbReference>
<dbReference type="FunFam" id="2.20.100.10:FF:000001">
    <property type="entry name" value="semaphorin-5A isoform X1"/>
    <property type="match status" value="1"/>
</dbReference>
<reference evidence="4" key="1">
    <citation type="submission" date="2020-07" db="EMBL/GenBank/DDBJ databases">
        <title>Multicomponent nature underlies the extraordinary mechanical properties of spider dragline silk.</title>
        <authorList>
            <person name="Kono N."/>
            <person name="Nakamura H."/>
            <person name="Mori M."/>
            <person name="Yoshida Y."/>
            <person name="Ohtoshi R."/>
            <person name="Malay A.D."/>
            <person name="Moran D.A.P."/>
            <person name="Tomita M."/>
            <person name="Numata K."/>
            <person name="Arakawa K."/>
        </authorList>
    </citation>
    <scope>NUCLEOTIDE SEQUENCE</scope>
</reference>
<keyword evidence="3" id="KW-0472">Membrane</keyword>
<sequence length="210" mass="23696">MNELKGTDRDRNVWFAALHLAFLSIDGGWSAWSAWSYCSASCGGGVQFKERMCDSPKPVGVVQNVKALHVLIVLVILNLVIPGRLGTWSVWSLCDDNQEQQRRRRAEANNDRRSKEDGIHAEHIVGGFVCGLLIGMLIAGLGFYFYFKRKCTPRHSRVATQLIPVKPNTYVDGNEWKNNYSNTLSQKIPLREATIKRNGSIRTQLQSDNF</sequence>
<protein>
    <submittedName>
        <fullName evidence="4">Uncharacterized protein</fullName>
    </submittedName>
</protein>
<feature type="transmembrane region" description="Helical" evidence="3">
    <location>
        <begin position="12"/>
        <end position="38"/>
    </location>
</feature>
<keyword evidence="3" id="KW-0812">Transmembrane</keyword>
<dbReference type="InterPro" id="IPR000884">
    <property type="entry name" value="TSP1_rpt"/>
</dbReference>
<dbReference type="SUPFAM" id="SSF82895">
    <property type="entry name" value="TSP-1 type 1 repeat"/>
    <property type="match status" value="1"/>
</dbReference>
<evidence type="ECO:0000256" key="1">
    <source>
        <dbReference type="ARBA" id="ARBA00022737"/>
    </source>
</evidence>
<evidence type="ECO:0000313" key="5">
    <source>
        <dbReference type="Proteomes" id="UP000887116"/>
    </source>
</evidence>
<dbReference type="SMART" id="SM00209">
    <property type="entry name" value="TSP1"/>
    <property type="match status" value="1"/>
</dbReference>
<evidence type="ECO:0000256" key="3">
    <source>
        <dbReference type="SAM" id="Phobius"/>
    </source>
</evidence>
<dbReference type="Proteomes" id="UP000887116">
    <property type="component" value="Unassembled WGS sequence"/>
</dbReference>
<organism evidence="4 5">
    <name type="scientific">Trichonephila clavata</name>
    <name type="common">Joro spider</name>
    <name type="synonym">Nephila clavata</name>
    <dbReference type="NCBI Taxonomy" id="2740835"/>
    <lineage>
        <taxon>Eukaryota</taxon>
        <taxon>Metazoa</taxon>
        <taxon>Ecdysozoa</taxon>
        <taxon>Arthropoda</taxon>
        <taxon>Chelicerata</taxon>
        <taxon>Arachnida</taxon>
        <taxon>Araneae</taxon>
        <taxon>Araneomorphae</taxon>
        <taxon>Entelegynae</taxon>
        <taxon>Araneoidea</taxon>
        <taxon>Nephilidae</taxon>
        <taxon>Trichonephila</taxon>
    </lineage>
</organism>
<dbReference type="PANTHER" id="PTHR22906">
    <property type="entry name" value="PROPERDIN"/>
    <property type="match status" value="1"/>
</dbReference>
<keyword evidence="1" id="KW-0677">Repeat</keyword>
<feature type="transmembrane region" description="Helical" evidence="3">
    <location>
        <begin position="124"/>
        <end position="147"/>
    </location>
</feature>
<dbReference type="AlphaFoldDB" id="A0A8X6LE21"/>
<dbReference type="InterPro" id="IPR052065">
    <property type="entry name" value="Compl_asym_regulator"/>
</dbReference>
<keyword evidence="2" id="KW-1015">Disulfide bond</keyword>
<dbReference type="Gene3D" id="2.20.100.10">
    <property type="entry name" value="Thrombospondin type-1 (TSP1) repeat"/>
    <property type="match status" value="1"/>
</dbReference>
<dbReference type="Pfam" id="PF00090">
    <property type="entry name" value="TSP_1"/>
    <property type="match status" value="1"/>
</dbReference>
<dbReference type="PROSITE" id="PS50092">
    <property type="entry name" value="TSP1"/>
    <property type="match status" value="1"/>
</dbReference>
<evidence type="ECO:0000256" key="2">
    <source>
        <dbReference type="ARBA" id="ARBA00023157"/>
    </source>
</evidence>
<accession>A0A8X6LE21</accession>
<keyword evidence="3" id="KW-1133">Transmembrane helix</keyword>
<dbReference type="EMBL" id="BMAO01035991">
    <property type="protein sequence ID" value="GFR07406.1"/>
    <property type="molecule type" value="Genomic_DNA"/>
</dbReference>
<comment type="caution">
    <text evidence="4">The sequence shown here is derived from an EMBL/GenBank/DDBJ whole genome shotgun (WGS) entry which is preliminary data.</text>
</comment>
<proteinExistence type="predicted"/>
<name>A0A8X6LE21_TRICU</name>
<evidence type="ECO:0000313" key="4">
    <source>
        <dbReference type="EMBL" id="GFR07406.1"/>
    </source>
</evidence>